<comment type="caution">
    <text evidence="1">The sequence shown here is derived from an EMBL/GenBank/DDBJ whole genome shotgun (WGS) entry which is preliminary data.</text>
</comment>
<dbReference type="Proteomes" id="UP000229554">
    <property type="component" value="Unassembled WGS sequence"/>
</dbReference>
<sequence length="240" mass="27165">MSVETTQDDYYEAVFGSHGHVSPDSLPPLIIDETKRGTLLRGLGKNPEVSVPFAVRKIANYYLPESGGSIKIGAVPTVAFNTRAQIPIGSGWGIDVDMHRRRRMTHPAYNTLVFTYYPRLGPYIIVQEGFTVTSAEFPHVEVTRYELALIGKTYEVTNYDSGIRMAGSRVGRPHQHFTDAFGDWSRLDLTPDQIERAQLPKFRKKIEFRLPKSSEVSRLATLLTMCLEQNQLEYPMIKVE</sequence>
<proteinExistence type="predicted"/>
<dbReference type="AlphaFoldDB" id="A0A2M8KSG0"/>
<dbReference type="EMBL" id="PFED01000120">
    <property type="protein sequence ID" value="PJE62830.1"/>
    <property type="molecule type" value="Genomic_DNA"/>
</dbReference>
<gene>
    <name evidence="1" type="ORF">COU88_02930</name>
</gene>
<accession>A0A2M8KSG0</accession>
<evidence type="ECO:0000313" key="1">
    <source>
        <dbReference type="EMBL" id="PJE62830.1"/>
    </source>
</evidence>
<evidence type="ECO:0000313" key="2">
    <source>
        <dbReference type="Proteomes" id="UP000229554"/>
    </source>
</evidence>
<name>A0A2M8KSG0_9BACT</name>
<organism evidence="1 2">
    <name type="scientific">Candidatus Roizmanbacteria bacterium CG10_big_fil_rev_8_21_14_0_10_39_6</name>
    <dbReference type="NCBI Taxonomy" id="1974853"/>
    <lineage>
        <taxon>Bacteria</taxon>
        <taxon>Candidatus Roizmaniibacteriota</taxon>
    </lineage>
</organism>
<reference evidence="2" key="1">
    <citation type="submission" date="2017-09" db="EMBL/GenBank/DDBJ databases">
        <title>Depth-based differentiation of microbial function through sediment-hosted aquifers and enrichment of novel symbionts in the deep terrestrial subsurface.</title>
        <authorList>
            <person name="Probst A.J."/>
            <person name="Ladd B."/>
            <person name="Jarett J.K."/>
            <person name="Geller-Mcgrath D.E."/>
            <person name="Sieber C.M.K."/>
            <person name="Emerson J.B."/>
            <person name="Anantharaman K."/>
            <person name="Thomas B.C."/>
            <person name="Malmstrom R."/>
            <person name="Stieglmeier M."/>
            <person name="Klingl A."/>
            <person name="Woyke T."/>
            <person name="Ryan C.M."/>
            <person name="Banfield J.F."/>
        </authorList>
    </citation>
    <scope>NUCLEOTIDE SEQUENCE [LARGE SCALE GENOMIC DNA]</scope>
</reference>
<protein>
    <submittedName>
        <fullName evidence="1">Uncharacterized protein</fullName>
    </submittedName>
</protein>